<keyword evidence="1" id="KW-1133">Transmembrane helix</keyword>
<dbReference type="InterPro" id="IPR010530">
    <property type="entry name" value="B12D"/>
</dbReference>
<name>A0ABQ8VU03_9AGAR</name>
<gene>
    <name evidence="2" type="ORF">C8R41DRAFT_753385</name>
</gene>
<dbReference type="PANTHER" id="PTHR14256:SF1">
    <property type="entry name" value="GEO09626P1"/>
    <property type="match status" value="1"/>
</dbReference>
<organism evidence="2 3">
    <name type="scientific">Lentinula lateritia</name>
    <dbReference type="NCBI Taxonomy" id="40482"/>
    <lineage>
        <taxon>Eukaryota</taxon>
        <taxon>Fungi</taxon>
        <taxon>Dikarya</taxon>
        <taxon>Basidiomycota</taxon>
        <taxon>Agaricomycotina</taxon>
        <taxon>Agaricomycetes</taxon>
        <taxon>Agaricomycetidae</taxon>
        <taxon>Agaricales</taxon>
        <taxon>Marasmiineae</taxon>
        <taxon>Omphalotaceae</taxon>
        <taxon>Lentinula</taxon>
    </lineage>
</organism>
<dbReference type="Proteomes" id="UP001150217">
    <property type="component" value="Unassembled WGS sequence"/>
</dbReference>
<keyword evidence="1" id="KW-0812">Transmembrane</keyword>
<keyword evidence="3" id="KW-1185">Reference proteome</keyword>
<evidence type="ECO:0000313" key="3">
    <source>
        <dbReference type="Proteomes" id="UP001150217"/>
    </source>
</evidence>
<protein>
    <recommendedName>
        <fullName evidence="4">NADH dehydrogenase [ubiquinone] 1 alpha subcomplex subunit 4</fullName>
    </recommendedName>
</protein>
<keyword evidence="1" id="KW-0472">Membrane</keyword>
<evidence type="ECO:0008006" key="4">
    <source>
        <dbReference type="Google" id="ProtNLM"/>
    </source>
</evidence>
<accession>A0ABQ8VU03</accession>
<reference evidence="2" key="1">
    <citation type="submission" date="2022-08" db="EMBL/GenBank/DDBJ databases">
        <title>A Global Phylogenomic Analysis of the Shiitake Genus Lentinula.</title>
        <authorList>
            <consortium name="DOE Joint Genome Institute"/>
            <person name="Sierra-Patev S."/>
            <person name="Min B."/>
            <person name="Naranjo-Ortiz M."/>
            <person name="Looney B."/>
            <person name="Konkel Z."/>
            <person name="Slot J.C."/>
            <person name="Sakamoto Y."/>
            <person name="Steenwyk J.L."/>
            <person name="Rokas A."/>
            <person name="Carro J."/>
            <person name="Camarero S."/>
            <person name="Ferreira P."/>
            <person name="Molpeceres G."/>
            <person name="Ruiz-Duenas F.J."/>
            <person name="Serrano A."/>
            <person name="Henrissat B."/>
            <person name="Drula E."/>
            <person name="Hughes K.W."/>
            <person name="Mata J.L."/>
            <person name="Ishikawa N.K."/>
            <person name="Vargas-Isla R."/>
            <person name="Ushijima S."/>
            <person name="Smith C.A."/>
            <person name="Ahrendt S."/>
            <person name="Andreopoulos W."/>
            <person name="He G."/>
            <person name="Labutti K."/>
            <person name="Lipzen A."/>
            <person name="Ng V."/>
            <person name="Riley R."/>
            <person name="Sandor L."/>
            <person name="Barry K."/>
            <person name="Martinez A.T."/>
            <person name="Xiao Y."/>
            <person name="Gibbons J.G."/>
            <person name="Terashima K."/>
            <person name="Grigoriev I.V."/>
            <person name="Hibbett D.S."/>
        </authorList>
    </citation>
    <scope>NUCLEOTIDE SEQUENCE</scope>
    <source>
        <strain evidence="2">RHP3577 ss4</strain>
    </source>
</reference>
<proteinExistence type="predicted"/>
<dbReference type="EMBL" id="JANVFT010000008">
    <property type="protein sequence ID" value="KAJ4499864.1"/>
    <property type="molecule type" value="Genomic_DNA"/>
</dbReference>
<evidence type="ECO:0000313" key="2">
    <source>
        <dbReference type="EMBL" id="KAJ4499864.1"/>
    </source>
</evidence>
<sequence length="90" mass="10517">MSINFRRNFMKNWFAVEVELIPFWCIVATVVSGGTWFMARSAMGPTIQWTKTNPTPWNDIRPHQGTKLLQVQSKFDQQCVMRLRSPLKLC</sequence>
<evidence type="ECO:0000256" key="1">
    <source>
        <dbReference type="SAM" id="Phobius"/>
    </source>
</evidence>
<dbReference type="Pfam" id="PF06522">
    <property type="entry name" value="B12D"/>
    <property type="match status" value="1"/>
</dbReference>
<dbReference type="PANTHER" id="PTHR14256">
    <property type="entry name" value="NADH-UBIQUINONE OXIDOREDUCTASE MLRQ SUBUNIT"/>
    <property type="match status" value="1"/>
</dbReference>
<feature type="transmembrane region" description="Helical" evidence="1">
    <location>
        <begin position="20"/>
        <end position="39"/>
    </location>
</feature>
<comment type="caution">
    <text evidence="2">The sequence shown here is derived from an EMBL/GenBank/DDBJ whole genome shotgun (WGS) entry which is preliminary data.</text>
</comment>